<evidence type="ECO:0000259" key="9">
    <source>
        <dbReference type="PROSITE" id="PS50102"/>
    </source>
</evidence>
<name>A0A9Q0R7H8_ANAIG</name>
<comment type="caution">
    <text evidence="10">The sequence shown here is derived from an EMBL/GenBank/DDBJ whole genome shotgun (WGS) entry which is preliminary data.</text>
</comment>
<feature type="region of interest" description="Disordered" evidence="8">
    <location>
        <begin position="695"/>
        <end position="715"/>
    </location>
</feature>
<proteinExistence type="predicted"/>
<organism evidence="10 11">
    <name type="scientific">Anaeramoeba ignava</name>
    <name type="common">Anaerobic marine amoeba</name>
    <dbReference type="NCBI Taxonomy" id="1746090"/>
    <lineage>
        <taxon>Eukaryota</taxon>
        <taxon>Metamonada</taxon>
        <taxon>Anaeramoebidae</taxon>
        <taxon>Anaeramoeba</taxon>
    </lineage>
</organism>
<dbReference type="Pfam" id="PF08662">
    <property type="entry name" value="eIF2A"/>
    <property type="match status" value="1"/>
</dbReference>
<dbReference type="GO" id="GO:0003743">
    <property type="term" value="F:translation initiation factor activity"/>
    <property type="evidence" value="ECO:0007669"/>
    <property type="project" value="UniProtKB-KW"/>
</dbReference>
<feature type="domain" description="RRM" evidence="9">
    <location>
        <begin position="53"/>
        <end position="135"/>
    </location>
</feature>
<feature type="coiled-coil region" evidence="7">
    <location>
        <begin position="11"/>
        <end position="42"/>
    </location>
</feature>
<protein>
    <submittedName>
        <fullName evidence="10">Eukaryotic translation initiation factor 3 subunit b</fullName>
    </submittedName>
</protein>
<dbReference type="SMART" id="SM00360">
    <property type="entry name" value="RRM"/>
    <property type="match status" value="1"/>
</dbReference>
<dbReference type="EMBL" id="JAPDFW010000098">
    <property type="protein sequence ID" value="KAJ5070122.1"/>
    <property type="molecule type" value="Genomic_DNA"/>
</dbReference>
<dbReference type="InterPro" id="IPR015943">
    <property type="entry name" value="WD40/YVTN_repeat-like_dom_sf"/>
</dbReference>
<evidence type="ECO:0000313" key="10">
    <source>
        <dbReference type="EMBL" id="KAJ5070122.1"/>
    </source>
</evidence>
<dbReference type="Proteomes" id="UP001149090">
    <property type="component" value="Unassembled WGS sequence"/>
</dbReference>
<keyword evidence="7" id="KW-0175">Coiled coil</keyword>
<accession>A0A9Q0R7H8</accession>
<sequence length="715" mass="84277">MNAKKAERDKIWEQLESFNKLEEEIKKKEKEKEELIKEYEELPTPNPELSYDSDIIVKNIPIIGGQKLELLKKVLEKTFSEAGKYKIKYLSVPFDKEANKTKGYCFVSFEDKETAELMTKKLHNKPFDKQHTFEIYSFEYLKTVEEFPDELPKKDYSLKDDYDLLYWLLDPNLRDQYVIATNLTASVMWCDFAQEDDEMDFELKTSGRRTEWSPHGLFLTITGVSSLDAYCGKEWGRFQSLRHDNIKTFQFCPNERFLITHSKDASVVWDLWIDNRKRKFKIPKIQLPENQNRKKDKKEPKTKIDKTDLRKLINERIELQKIESKSPKALIHSTDIYNGFAWNFDGTKFARLNLDQIQFYDIPSLDSNPKHPIPIPNIQEISFSPKENLLVYWTKATDSANLSKIVFMEIPSLQIVKSHNLVLVEDCEIFWHPKGNHVAVIVTKYSKTLKSISGSSVELFNLNSKEILHETIDFKSFLISNFEWDPEGSTFIFATEPAEVKSQNEAKLQTIRMYTTQGHAQLTNDVNQNKVEVLKTIPDIQLRDIVWSSKGRYFIVVVKKGYSYVMEFWDSSNFTKSSIVDLPSYTRGFWDPTGSFLMIFSENNREIQFYTFQGALIKTIHPEGLKFACWRPRIEILSESDKKKIQEDAEKKMNDLRDKPQIQKEPTIDKSKSKELEKQQMRKTFIEYYQKKKEERLKEKQERKKIKQETKKEKK</sequence>
<dbReference type="InterPro" id="IPR013979">
    <property type="entry name" value="TIF_beta_prop-like"/>
</dbReference>
<keyword evidence="2" id="KW-0963">Cytoplasm</keyword>
<dbReference type="InterPro" id="IPR012677">
    <property type="entry name" value="Nucleotide-bd_a/b_plait_sf"/>
</dbReference>
<evidence type="ECO:0000313" key="11">
    <source>
        <dbReference type="Proteomes" id="UP001149090"/>
    </source>
</evidence>
<feature type="region of interest" description="Disordered" evidence="8">
    <location>
        <begin position="651"/>
        <end position="678"/>
    </location>
</feature>
<evidence type="ECO:0000256" key="7">
    <source>
        <dbReference type="SAM" id="Coils"/>
    </source>
</evidence>
<dbReference type="SUPFAM" id="SSF82171">
    <property type="entry name" value="DPP6 N-terminal domain-like"/>
    <property type="match status" value="1"/>
</dbReference>
<feature type="region of interest" description="Disordered" evidence="8">
    <location>
        <begin position="284"/>
        <end position="303"/>
    </location>
</feature>
<evidence type="ECO:0000256" key="2">
    <source>
        <dbReference type="ARBA" id="ARBA00022490"/>
    </source>
</evidence>
<dbReference type="OMA" id="LWGGPQF"/>
<dbReference type="GO" id="GO:0005852">
    <property type="term" value="C:eukaryotic translation initiation factor 3 complex"/>
    <property type="evidence" value="ECO:0007669"/>
    <property type="project" value="InterPro"/>
</dbReference>
<dbReference type="PANTHER" id="PTHR14068:SF0">
    <property type="entry name" value="EUKARYOTIC TRANSLATION INITIATION FACTOR 3 SUBUNIT B"/>
    <property type="match status" value="1"/>
</dbReference>
<evidence type="ECO:0000256" key="1">
    <source>
        <dbReference type="ARBA" id="ARBA00004496"/>
    </source>
</evidence>
<dbReference type="SUPFAM" id="SSF54928">
    <property type="entry name" value="RNA-binding domain, RBD"/>
    <property type="match status" value="1"/>
</dbReference>
<dbReference type="Gene3D" id="3.30.70.330">
    <property type="match status" value="1"/>
</dbReference>
<keyword evidence="5" id="KW-0648">Protein biosynthesis</keyword>
<dbReference type="InterPro" id="IPR034363">
    <property type="entry name" value="eIF3B_RRM"/>
</dbReference>
<dbReference type="AlphaFoldDB" id="A0A9Q0R7H8"/>
<dbReference type="PANTHER" id="PTHR14068">
    <property type="entry name" value="EUKARYOTIC TRANSLATION INITIATION FACTOR 3 EIF3 -RELATED"/>
    <property type="match status" value="1"/>
</dbReference>
<evidence type="ECO:0000256" key="6">
    <source>
        <dbReference type="PROSITE-ProRule" id="PRU00176"/>
    </source>
</evidence>
<dbReference type="OrthoDB" id="10250414at2759"/>
<dbReference type="GO" id="GO:0031369">
    <property type="term" value="F:translation initiation factor binding"/>
    <property type="evidence" value="ECO:0007669"/>
    <property type="project" value="InterPro"/>
</dbReference>
<dbReference type="Pfam" id="PF00076">
    <property type="entry name" value="RRM_1"/>
    <property type="match status" value="1"/>
</dbReference>
<feature type="compositionally biased region" description="Basic and acidic residues" evidence="8">
    <location>
        <begin position="291"/>
        <end position="303"/>
    </location>
</feature>
<evidence type="ECO:0000256" key="8">
    <source>
        <dbReference type="SAM" id="MobiDB-lite"/>
    </source>
</evidence>
<keyword evidence="3 10" id="KW-0396">Initiation factor</keyword>
<comment type="subcellular location">
    <subcellularLocation>
        <location evidence="1">Cytoplasm</location>
    </subcellularLocation>
</comment>
<dbReference type="InterPro" id="IPR035979">
    <property type="entry name" value="RBD_domain_sf"/>
</dbReference>
<dbReference type="InterPro" id="IPR000504">
    <property type="entry name" value="RRM_dom"/>
</dbReference>
<gene>
    <name evidence="10" type="ORF">M0811_11151</name>
</gene>
<dbReference type="CDD" id="cd12278">
    <property type="entry name" value="RRM_eIF3B"/>
    <property type="match status" value="1"/>
</dbReference>
<dbReference type="GO" id="GO:0003723">
    <property type="term" value="F:RNA binding"/>
    <property type="evidence" value="ECO:0007669"/>
    <property type="project" value="UniProtKB-UniRule"/>
</dbReference>
<keyword evidence="11" id="KW-1185">Reference proteome</keyword>
<evidence type="ECO:0000256" key="4">
    <source>
        <dbReference type="ARBA" id="ARBA00022884"/>
    </source>
</evidence>
<reference evidence="10" key="1">
    <citation type="submission" date="2022-10" db="EMBL/GenBank/DDBJ databases">
        <title>Novel sulphate-reducing endosymbionts in the free-living metamonad Anaeramoeba.</title>
        <authorList>
            <person name="Jerlstrom-Hultqvist J."/>
            <person name="Cepicka I."/>
            <person name="Gallot-Lavallee L."/>
            <person name="Salas-Leiva D."/>
            <person name="Curtis B.A."/>
            <person name="Zahonova K."/>
            <person name="Pipaliya S."/>
            <person name="Dacks J."/>
            <person name="Roger A.J."/>
        </authorList>
    </citation>
    <scope>NUCLEOTIDE SEQUENCE</scope>
    <source>
        <strain evidence="10">BMAN</strain>
    </source>
</reference>
<evidence type="ECO:0000256" key="3">
    <source>
        <dbReference type="ARBA" id="ARBA00022540"/>
    </source>
</evidence>
<dbReference type="PROSITE" id="PS50102">
    <property type="entry name" value="RRM"/>
    <property type="match status" value="1"/>
</dbReference>
<keyword evidence="4 6" id="KW-0694">RNA-binding</keyword>
<dbReference type="InterPro" id="IPR011400">
    <property type="entry name" value="EIF3B"/>
</dbReference>
<dbReference type="Gene3D" id="2.130.10.10">
    <property type="entry name" value="YVTN repeat-like/Quinoprotein amine dehydrogenase"/>
    <property type="match status" value="1"/>
</dbReference>
<evidence type="ECO:0000256" key="5">
    <source>
        <dbReference type="ARBA" id="ARBA00022917"/>
    </source>
</evidence>